<dbReference type="GO" id="GO:0009986">
    <property type="term" value="C:cell surface"/>
    <property type="evidence" value="ECO:0007669"/>
    <property type="project" value="TreeGrafter"/>
</dbReference>
<dbReference type="SUPFAM" id="SSF51445">
    <property type="entry name" value="(Trans)glycosidases"/>
    <property type="match status" value="1"/>
</dbReference>
<evidence type="ECO:0000256" key="3">
    <source>
        <dbReference type="ARBA" id="ARBA00023001"/>
    </source>
</evidence>
<evidence type="ECO:0000256" key="2">
    <source>
        <dbReference type="ARBA" id="ARBA00022801"/>
    </source>
</evidence>
<dbReference type="Pfam" id="PF00150">
    <property type="entry name" value="Cellulase"/>
    <property type="match status" value="1"/>
</dbReference>
<dbReference type="AlphaFoldDB" id="A0A316H483"/>
<evidence type="ECO:0000313" key="10">
    <source>
        <dbReference type="Proteomes" id="UP000245678"/>
    </source>
</evidence>
<feature type="domain" description="Glycoside hydrolase family 5" evidence="8">
    <location>
        <begin position="60"/>
        <end position="349"/>
    </location>
</feature>
<name>A0A316H483_9SPHI</name>
<evidence type="ECO:0000256" key="4">
    <source>
        <dbReference type="ARBA" id="ARBA00023277"/>
    </source>
</evidence>
<comment type="similarity">
    <text evidence="1 7">Belongs to the glycosyl hydrolase 5 (cellulase A) family.</text>
</comment>
<dbReference type="InterPro" id="IPR050386">
    <property type="entry name" value="Glycosyl_hydrolase_5"/>
</dbReference>
<dbReference type="PANTHER" id="PTHR31297">
    <property type="entry name" value="GLUCAN ENDO-1,6-BETA-GLUCOSIDASE B"/>
    <property type="match status" value="1"/>
</dbReference>
<gene>
    <name evidence="9" type="ORF">LX99_04062</name>
</gene>
<dbReference type="GO" id="GO:0008422">
    <property type="term" value="F:beta-glucosidase activity"/>
    <property type="evidence" value="ECO:0007669"/>
    <property type="project" value="TreeGrafter"/>
</dbReference>
<evidence type="ECO:0000313" key="9">
    <source>
        <dbReference type="EMBL" id="PWK74260.1"/>
    </source>
</evidence>
<keyword evidence="3" id="KW-0136">Cellulose degradation</keyword>
<reference evidence="9 10" key="1">
    <citation type="submission" date="2018-05" db="EMBL/GenBank/DDBJ databases">
        <title>Genomic Encyclopedia of Archaeal and Bacterial Type Strains, Phase II (KMG-II): from individual species to whole genera.</title>
        <authorList>
            <person name="Goeker M."/>
        </authorList>
    </citation>
    <scope>NUCLEOTIDE SEQUENCE [LARGE SCALE GENOMIC DNA]</scope>
    <source>
        <strain evidence="9 10">DSM 19975</strain>
    </source>
</reference>
<accession>A0A316H483</accession>
<evidence type="ECO:0000259" key="8">
    <source>
        <dbReference type="Pfam" id="PF00150"/>
    </source>
</evidence>
<evidence type="ECO:0000256" key="6">
    <source>
        <dbReference type="ARBA" id="ARBA00023326"/>
    </source>
</evidence>
<evidence type="ECO:0000256" key="7">
    <source>
        <dbReference type="RuleBase" id="RU361153"/>
    </source>
</evidence>
<dbReference type="InterPro" id="IPR017853">
    <property type="entry name" value="GH"/>
</dbReference>
<evidence type="ECO:0000256" key="5">
    <source>
        <dbReference type="ARBA" id="ARBA00023295"/>
    </source>
</evidence>
<organism evidence="9 10">
    <name type="scientific">Mucilaginibacter oryzae</name>
    <dbReference type="NCBI Taxonomy" id="468058"/>
    <lineage>
        <taxon>Bacteria</taxon>
        <taxon>Pseudomonadati</taxon>
        <taxon>Bacteroidota</taxon>
        <taxon>Sphingobacteriia</taxon>
        <taxon>Sphingobacteriales</taxon>
        <taxon>Sphingobacteriaceae</taxon>
        <taxon>Mucilaginibacter</taxon>
    </lineage>
</organism>
<sequence>MLVNKDIRYTIMQISLLFLFLMAINPFAKSSPNPQSVRQLAFKRAAGLNNGISISWLEQTWAKTTIPQNAPANADFMLLKKLGFKSIRLPVAFTALGPEITTPQLFIYIDKVIKQCDNYGFKLVIDYHYGQLNDYNYLTQTPQVIDLWLKLTKRYYNTRYNNLFFEIYNEPPHMNPKVWKDAAYNIVTAIRKVDQRRTLIVGASNYNSIYELSRFERLADENIIYTFHYYEPFFFTHQGAGWVGDQVATTGVSFPYNAENFPTLNPKAKNTPGESNYRMYPRDGNEQSINDKLQIVKNWAMKYDVPVICGEYGVYNKYADLDSRCRYIKAVRKALKKLEIPGMLWDYNGSFSLFNGKPAVETLPSCMADAIGYQP</sequence>
<dbReference type="Proteomes" id="UP000245678">
    <property type="component" value="Unassembled WGS sequence"/>
</dbReference>
<dbReference type="EMBL" id="QGHA01000009">
    <property type="protein sequence ID" value="PWK74260.1"/>
    <property type="molecule type" value="Genomic_DNA"/>
</dbReference>
<keyword evidence="4" id="KW-0119">Carbohydrate metabolism</keyword>
<dbReference type="Gene3D" id="3.20.20.80">
    <property type="entry name" value="Glycosidases"/>
    <property type="match status" value="1"/>
</dbReference>
<dbReference type="InterPro" id="IPR001547">
    <property type="entry name" value="Glyco_hydro_5"/>
</dbReference>
<comment type="caution">
    <text evidence="9">The sequence shown here is derived from an EMBL/GenBank/DDBJ whole genome shotgun (WGS) entry which is preliminary data.</text>
</comment>
<keyword evidence="10" id="KW-1185">Reference proteome</keyword>
<dbReference type="SMR" id="A0A316H483"/>
<evidence type="ECO:0000256" key="1">
    <source>
        <dbReference type="ARBA" id="ARBA00005641"/>
    </source>
</evidence>
<protein>
    <submittedName>
        <fullName evidence="9">Endoglucanase</fullName>
    </submittedName>
</protein>
<proteinExistence type="inferred from homology"/>
<dbReference type="PANTHER" id="PTHR31297:SF41">
    <property type="entry name" value="ENDOGLUCANASE, PUTATIVE (AFU_ORTHOLOGUE AFUA_5G01830)-RELATED"/>
    <property type="match status" value="1"/>
</dbReference>
<dbReference type="GO" id="GO:0005576">
    <property type="term" value="C:extracellular region"/>
    <property type="evidence" value="ECO:0007669"/>
    <property type="project" value="TreeGrafter"/>
</dbReference>
<keyword evidence="5 7" id="KW-0326">Glycosidase</keyword>
<keyword evidence="6" id="KW-0624">Polysaccharide degradation</keyword>
<keyword evidence="2 7" id="KW-0378">Hydrolase</keyword>
<dbReference type="GO" id="GO:0030245">
    <property type="term" value="P:cellulose catabolic process"/>
    <property type="evidence" value="ECO:0007669"/>
    <property type="project" value="UniProtKB-KW"/>
</dbReference>